<keyword evidence="11" id="KW-0472">Membrane</keyword>
<dbReference type="OrthoDB" id="2915840at2759"/>
<evidence type="ECO:0000256" key="4">
    <source>
        <dbReference type="ARBA" id="ARBA00012881"/>
    </source>
</evidence>
<evidence type="ECO:0000313" key="12">
    <source>
        <dbReference type="EMBL" id="OMP89320.1"/>
    </source>
</evidence>
<keyword evidence="11" id="KW-1133">Transmembrane helix</keyword>
<dbReference type="InterPro" id="IPR036188">
    <property type="entry name" value="FAD/NAD-bd_sf"/>
</dbReference>
<evidence type="ECO:0000256" key="8">
    <source>
        <dbReference type="ARBA" id="ARBA00023002"/>
    </source>
</evidence>
<evidence type="ECO:0000256" key="2">
    <source>
        <dbReference type="ARBA" id="ARBA00004924"/>
    </source>
</evidence>
<evidence type="ECO:0000256" key="11">
    <source>
        <dbReference type="SAM" id="Phobius"/>
    </source>
</evidence>
<dbReference type="Gene3D" id="3.50.50.60">
    <property type="entry name" value="FAD/NAD(P)-binding domain"/>
    <property type="match status" value="1"/>
</dbReference>
<proteinExistence type="inferred from homology"/>
<dbReference type="EC" id="1.14.13.196" evidence="4"/>
<protein>
    <recommendedName>
        <fullName evidence="4">L-ornithine N(5)-monooxygenase [NAD(P)H]</fullName>
        <ecNumber evidence="4">1.14.13.196</ecNumber>
    </recommendedName>
</protein>
<keyword evidence="7" id="KW-0521">NADP</keyword>
<dbReference type="EMBL" id="MSZU01000074">
    <property type="protein sequence ID" value="OMP89320.1"/>
    <property type="molecule type" value="Genomic_DNA"/>
</dbReference>
<evidence type="ECO:0000256" key="7">
    <source>
        <dbReference type="ARBA" id="ARBA00022857"/>
    </source>
</evidence>
<keyword evidence="12" id="KW-0503">Monooxygenase</keyword>
<gene>
    <name evidence="12" type="ORF">BK809_0006043</name>
</gene>
<keyword evidence="5" id="KW-0285">Flavoprotein</keyword>
<comment type="catalytic activity">
    <reaction evidence="9">
        <text>L-ornithine + NADPH + O2 = N(5)-hydroxy-L-ornithine + NADP(+) + H2O</text>
        <dbReference type="Rhea" id="RHEA:41508"/>
        <dbReference type="ChEBI" id="CHEBI:15377"/>
        <dbReference type="ChEBI" id="CHEBI:15379"/>
        <dbReference type="ChEBI" id="CHEBI:46911"/>
        <dbReference type="ChEBI" id="CHEBI:57783"/>
        <dbReference type="ChEBI" id="CHEBI:58349"/>
        <dbReference type="ChEBI" id="CHEBI:78275"/>
        <dbReference type="EC" id="1.14.13.196"/>
    </reaction>
</comment>
<dbReference type="STRING" id="420778.A0A1S8BP54"/>
<comment type="catalytic activity">
    <reaction evidence="10">
        <text>L-ornithine + NADH + O2 = N(5)-hydroxy-L-ornithine + NAD(+) + H2O</text>
        <dbReference type="Rhea" id="RHEA:41512"/>
        <dbReference type="ChEBI" id="CHEBI:15377"/>
        <dbReference type="ChEBI" id="CHEBI:15379"/>
        <dbReference type="ChEBI" id="CHEBI:46911"/>
        <dbReference type="ChEBI" id="CHEBI:57540"/>
        <dbReference type="ChEBI" id="CHEBI:57945"/>
        <dbReference type="ChEBI" id="CHEBI:78275"/>
        <dbReference type="EC" id="1.14.13.196"/>
    </reaction>
</comment>
<reference evidence="12 13" key="1">
    <citation type="submission" date="2017-01" db="EMBL/GenBank/DDBJ databases">
        <title>Draft genome sequence of Diplodia seriata F98.1, a fungal species involved in grapevine trunk diseases.</title>
        <authorList>
            <person name="Robert-Siegwald G."/>
            <person name="Vallet J."/>
            <person name="Abou-Mansour E."/>
            <person name="Xu J."/>
            <person name="Rey P."/>
            <person name="Bertsch C."/>
            <person name="Rego C."/>
            <person name="Larignon P."/>
            <person name="Fontaine F."/>
            <person name="Lebrun M.-H."/>
        </authorList>
    </citation>
    <scope>NUCLEOTIDE SEQUENCE [LARGE SCALE GENOMIC DNA]</scope>
    <source>
        <strain evidence="12 13">F98.1</strain>
    </source>
</reference>
<evidence type="ECO:0000256" key="9">
    <source>
        <dbReference type="ARBA" id="ARBA00047598"/>
    </source>
</evidence>
<keyword evidence="6" id="KW-0274">FAD</keyword>
<dbReference type="GO" id="GO:0004497">
    <property type="term" value="F:monooxygenase activity"/>
    <property type="evidence" value="ECO:0007669"/>
    <property type="project" value="UniProtKB-KW"/>
</dbReference>
<feature type="transmembrane region" description="Helical" evidence="11">
    <location>
        <begin position="705"/>
        <end position="726"/>
    </location>
</feature>
<dbReference type="InterPro" id="IPR050346">
    <property type="entry name" value="FMO-like"/>
</dbReference>
<evidence type="ECO:0000256" key="10">
    <source>
        <dbReference type="ARBA" id="ARBA00049248"/>
    </source>
</evidence>
<comment type="pathway">
    <text evidence="2">Siderophore biosynthesis.</text>
</comment>
<dbReference type="AlphaFoldDB" id="A0A1S8BP54"/>
<name>A0A1S8BP54_9PEZI</name>
<keyword evidence="11" id="KW-0812">Transmembrane</keyword>
<dbReference type="Proteomes" id="UP000190776">
    <property type="component" value="Unassembled WGS sequence"/>
</dbReference>
<comment type="similarity">
    <text evidence="3">Belongs to the lysine N(6)-hydroxylase/L-ornithine N(5)-oxygenase family.</text>
</comment>
<sequence>MEEADMVIVGAGFAGLAMARTYLKLNPTTNLVILDAGTSIGGVWARDRLYPYLRTISQLGHFEYSDFPMAGNGRYDVSAGEHMRGEVMQRYLEDYAAAFDLTRRTRLNAVVSEAEDKGPAGWLLTVQTTTNDDDDDDAPQQQHQQQHLLAAKKLVVATGLTSTPSMPTFANQSTFTAPLLHSRDFGRHAASILHSPTTPTTTTTIAVLSGNKSACDVVHAICASTNPSTTVVHWILRASGHGPCWMAPARTSAQNGSTLVEELITTRFNTWLASPCIWGAADGFGGVRRVLNRTAWGRGLGVAAARAAQEGLEKRNGYGDGDEEVARLRPWGDAFWIGTGRGLLNYGEPGLLGYVRQGRVRVHVADVDGLGPGPVVKLSDGEEIAGVGALVCCTGWRHEPSIRFVDGDGGGDIAAELGLPHAYDPSADAARKAQAALVARADDEILSALPRLRDQPPPATCPPHHLAAQRAEVRAAIVAERAAATAEDDDDDPVRSLAQAYALYRFMVPPSRARHHHRRTIAFIGCTRTASTALMAQTQALWLSAFFMGRLPHLDDKTNNNNKNDNDDDDTIAYEAILHARQNRWRHPLGFGRRLPDFTHDALPYMDLLLRELGLPRWRKRCSFLPSLFPSLWREVFEWYGPADYRGLVEEWAAKEEDLGVVVLRGGGGDDDAAVGDEEGIDGVVGVGRRRGRRKAAPLFSATNGAFLVTAAVLGAAMAVAAGAWIGTGRRR</sequence>
<organism evidence="12 13">
    <name type="scientific">Diplodia seriata</name>
    <dbReference type="NCBI Taxonomy" id="420778"/>
    <lineage>
        <taxon>Eukaryota</taxon>
        <taxon>Fungi</taxon>
        <taxon>Dikarya</taxon>
        <taxon>Ascomycota</taxon>
        <taxon>Pezizomycotina</taxon>
        <taxon>Dothideomycetes</taxon>
        <taxon>Dothideomycetes incertae sedis</taxon>
        <taxon>Botryosphaeriales</taxon>
        <taxon>Botryosphaeriaceae</taxon>
        <taxon>Diplodia</taxon>
    </lineage>
</organism>
<evidence type="ECO:0000256" key="6">
    <source>
        <dbReference type="ARBA" id="ARBA00022827"/>
    </source>
</evidence>
<dbReference type="PANTHER" id="PTHR23023">
    <property type="entry name" value="DIMETHYLANILINE MONOOXYGENASE"/>
    <property type="match status" value="1"/>
</dbReference>
<comment type="cofactor">
    <cofactor evidence="1">
        <name>FAD</name>
        <dbReference type="ChEBI" id="CHEBI:57692"/>
    </cofactor>
</comment>
<evidence type="ECO:0000313" key="13">
    <source>
        <dbReference type="Proteomes" id="UP000190776"/>
    </source>
</evidence>
<dbReference type="Pfam" id="PF13434">
    <property type="entry name" value="Lys_Orn_oxgnase"/>
    <property type="match status" value="1"/>
</dbReference>
<evidence type="ECO:0000256" key="1">
    <source>
        <dbReference type="ARBA" id="ARBA00001974"/>
    </source>
</evidence>
<evidence type="ECO:0000256" key="5">
    <source>
        <dbReference type="ARBA" id="ARBA00022630"/>
    </source>
</evidence>
<dbReference type="SUPFAM" id="SSF51905">
    <property type="entry name" value="FAD/NAD(P)-binding domain"/>
    <property type="match status" value="2"/>
</dbReference>
<comment type="caution">
    <text evidence="12">The sequence shown here is derived from an EMBL/GenBank/DDBJ whole genome shotgun (WGS) entry which is preliminary data.</text>
</comment>
<keyword evidence="8" id="KW-0560">Oxidoreductase</keyword>
<accession>A0A1S8BP54</accession>
<evidence type="ECO:0000256" key="3">
    <source>
        <dbReference type="ARBA" id="ARBA00007588"/>
    </source>
</evidence>
<dbReference type="InterPro" id="IPR025700">
    <property type="entry name" value="Lys/Orn_oxygenase"/>
</dbReference>